<reference evidence="3" key="1">
    <citation type="journal article" date="2019" name="Int. J. Syst. Evol. Microbiol.">
        <title>The Global Catalogue of Microorganisms (GCM) 10K type strain sequencing project: providing services to taxonomists for standard genome sequencing and annotation.</title>
        <authorList>
            <consortium name="The Broad Institute Genomics Platform"/>
            <consortium name="The Broad Institute Genome Sequencing Center for Infectious Disease"/>
            <person name="Wu L."/>
            <person name="Ma J."/>
        </authorList>
    </citation>
    <scope>NUCLEOTIDE SEQUENCE [LARGE SCALE GENOMIC DNA]</scope>
    <source>
        <strain evidence="3">CCUG 70865</strain>
    </source>
</reference>
<sequence>MKKIIMLLGMSAVLISCSSSVATVANVGESKQKVIKTLGTPVRTLDNSKDGEILVYADQVFLNNHSDSQMAGEHYWRYNYIYINKEQKVTSTRQEKQNYPPQAIDSVKLSGMNLLTSK</sequence>
<name>A0ABW4HCZ5_9FLAO</name>
<evidence type="ECO:0000256" key="1">
    <source>
        <dbReference type="SAM" id="SignalP"/>
    </source>
</evidence>
<dbReference type="RefSeq" id="WP_379814123.1">
    <property type="nucleotide sequence ID" value="NZ_JBHUDZ010000009.1"/>
</dbReference>
<gene>
    <name evidence="2" type="ORF">ACFSC2_10045</name>
</gene>
<feature type="signal peptide" evidence="1">
    <location>
        <begin position="1"/>
        <end position="22"/>
    </location>
</feature>
<comment type="caution">
    <text evidence="2">The sequence shown here is derived from an EMBL/GenBank/DDBJ whole genome shotgun (WGS) entry which is preliminary data.</text>
</comment>
<protein>
    <recommendedName>
        <fullName evidence="4">SmpA / OmlA family protein</fullName>
    </recommendedName>
</protein>
<keyword evidence="3" id="KW-1185">Reference proteome</keyword>
<evidence type="ECO:0000313" key="3">
    <source>
        <dbReference type="Proteomes" id="UP001597138"/>
    </source>
</evidence>
<dbReference type="EMBL" id="JBHUDZ010000009">
    <property type="protein sequence ID" value="MFD1603075.1"/>
    <property type="molecule type" value="Genomic_DNA"/>
</dbReference>
<evidence type="ECO:0008006" key="4">
    <source>
        <dbReference type="Google" id="ProtNLM"/>
    </source>
</evidence>
<accession>A0ABW4HCZ5</accession>
<feature type="chain" id="PRO_5045497655" description="SmpA / OmlA family protein" evidence="1">
    <location>
        <begin position="23"/>
        <end position="118"/>
    </location>
</feature>
<proteinExistence type="predicted"/>
<keyword evidence="1" id="KW-0732">Signal</keyword>
<organism evidence="2 3">
    <name type="scientific">Flavobacterium artemisiae</name>
    <dbReference type="NCBI Taxonomy" id="2126556"/>
    <lineage>
        <taxon>Bacteria</taxon>
        <taxon>Pseudomonadati</taxon>
        <taxon>Bacteroidota</taxon>
        <taxon>Flavobacteriia</taxon>
        <taxon>Flavobacteriales</taxon>
        <taxon>Flavobacteriaceae</taxon>
        <taxon>Flavobacterium</taxon>
    </lineage>
</organism>
<dbReference type="Proteomes" id="UP001597138">
    <property type="component" value="Unassembled WGS sequence"/>
</dbReference>
<dbReference type="PROSITE" id="PS51257">
    <property type="entry name" value="PROKAR_LIPOPROTEIN"/>
    <property type="match status" value="1"/>
</dbReference>
<evidence type="ECO:0000313" key="2">
    <source>
        <dbReference type="EMBL" id="MFD1603075.1"/>
    </source>
</evidence>